<proteinExistence type="predicted"/>
<keyword evidence="7" id="KW-1185">Reference proteome</keyword>
<name>A0AA88I0I3_ARTSF</name>
<evidence type="ECO:0000256" key="1">
    <source>
        <dbReference type="SAM" id="MobiDB-lite"/>
    </source>
</evidence>
<dbReference type="CDD" id="cd01099">
    <property type="entry name" value="PAN_AP_HGF"/>
    <property type="match status" value="4"/>
</dbReference>
<evidence type="ECO:0000256" key="3">
    <source>
        <dbReference type="SAM" id="SignalP"/>
    </source>
</evidence>
<feature type="domain" description="Apple" evidence="4">
    <location>
        <begin position="27"/>
        <end position="135"/>
    </location>
</feature>
<dbReference type="InterPro" id="IPR001507">
    <property type="entry name" value="ZP_dom"/>
</dbReference>
<dbReference type="InterPro" id="IPR003609">
    <property type="entry name" value="Pan_app"/>
</dbReference>
<keyword evidence="2" id="KW-0472">Membrane</keyword>
<dbReference type="PROSITE" id="PS50948">
    <property type="entry name" value="PAN"/>
    <property type="match status" value="5"/>
</dbReference>
<dbReference type="PROSITE" id="PS51034">
    <property type="entry name" value="ZP_2"/>
    <property type="match status" value="1"/>
</dbReference>
<evidence type="ECO:0000313" key="7">
    <source>
        <dbReference type="Proteomes" id="UP001187531"/>
    </source>
</evidence>
<dbReference type="EMBL" id="JAVRJZ010000006">
    <property type="protein sequence ID" value="KAK2721585.1"/>
    <property type="molecule type" value="Genomic_DNA"/>
</dbReference>
<dbReference type="InterPro" id="IPR052774">
    <property type="entry name" value="Celegans_DevNeuronal_Protein"/>
</dbReference>
<dbReference type="SUPFAM" id="SSF57414">
    <property type="entry name" value="Hairpin loop containing domain-like"/>
    <property type="match status" value="4"/>
</dbReference>
<feature type="domain" description="Apple" evidence="4">
    <location>
        <begin position="234"/>
        <end position="321"/>
    </location>
</feature>
<dbReference type="PANTHER" id="PTHR47327">
    <property type="entry name" value="FI18240P1-RELATED"/>
    <property type="match status" value="1"/>
</dbReference>
<organism evidence="6 7">
    <name type="scientific">Artemia franciscana</name>
    <name type="common">Brine shrimp</name>
    <name type="synonym">Artemia sanfranciscana</name>
    <dbReference type="NCBI Taxonomy" id="6661"/>
    <lineage>
        <taxon>Eukaryota</taxon>
        <taxon>Metazoa</taxon>
        <taxon>Ecdysozoa</taxon>
        <taxon>Arthropoda</taxon>
        <taxon>Crustacea</taxon>
        <taxon>Branchiopoda</taxon>
        <taxon>Anostraca</taxon>
        <taxon>Artemiidae</taxon>
        <taxon>Artemia</taxon>
    </lineage>
</organism>
<dbReference type="Pfam" id="PF00024">
    <property type="entry name" value="PAN_1"/>
    <property type="match status" value="4"/>
</dbReference>
<protein>
    <submittedName>
        <fullName evidence="6">Uncharacterized protein</fullName>
    </submittedName>
</protein>
<dbReference type="SMART" id="SM00473">
    <property type="entry name" value="PAN_AP"/>
    <property type="match status" value="4"/>
</dbReference>
<dbReference type="SMART" id="SM00241">
    <property type="entry name" value="ZP"/>
    <property type="match status" value="1"/>
</dbReference>
<evidence type="ECO:0000259" key="4">
    <source>
        <dbReference type="PROSITE" id="PS50948"/>
    </source>
</evidence>
<comment type="caution">
    <text evidence="6">The sequence shown here is derived from an EMBL/GenBank/DDBJ whole genome shotgun (WGS) entry which is preliminary data.</text>
</comment>
<feature type="domain" description="Apple" evidence="4">
    <location>
        <begin position="521"/>
        <end position="617"/>
    </location>
</feature>
<feature type="signal peptide" evidence="3">
    <location>
        <begin position="1"/>
        <end position="23"/>
    </location>
</feature>
<dbReference type="Pfam" id="PF25057">
    <property type="entry name" value="CUT_N"/>
    <property type="match status" value="1"/>
</dbReference>
<evidence type="ECO:0000313" key="6">
    <source>
        <dbReference type="EMBL" id="KAK2721585.1"/>
    </source>
</evidence>
<keyword evidence="2" id="KW-1133">Transmembrane helix</keyword>
<accession>A0AA88I0I3</accession>
<evidence type="ECO:0000259" key="5">
    <source>
        <dbReference type="PROSITE" id="PS51034"/>
    </source>
</evidence>
<dbReference type="InterPro" id="IPR056953">
    <property type="entry name" value="CUT_N"/>
</dbReference>
<reference evidence="6" key="1">
    <citation type="submission" date="2023-07" db="EMBL/GenBank/DDBJ databases">
        <title>Chromosome-level genome assembly of Artemia franciscana.</title>
        <authorList>
            <person name="Jo E."/>
        </authorList>
    </citation>
    <scope>NUCLEOTIDE SEQUENCE</scope>
    <source>
        <tissue evidence="6">Whole body</tissue>
    </source>
</reference>
<feature type="chain" id="PRO_5041714637" evidence="3">
    <location>
        <begin position="24"/>
        <end position="1096"/>
    </location>
</feature>
<feature type="compositionally biased region" description="Basic and acidic residues" evidence="1">
    <location>
        <begin position="1022"/>
        <end position="1039"/>
    </location>
</feature>
<dbReference type="AlphaFoldDB" id="A0AA88I0I3"/>
<feature type="domain" description="Apple" evidence="4">
    <location>
        <begin position="145"/>
        <end position="227"/>
    </location>
</feature>
<keyword evidence="2" id="KW-0812">Transmembrane</keyword>
<feature type="transmembrane region" description="Helical" evidence="2">
    <location>
        <begin position="944"/>
        <end position="966"/>
    </location>
</feature>
<feature type="region of interest" description="Disordered" evidence="1">
    <location>
        <begin position="1022"/>
        <end position="1059"/>
    </location>
</feature>
<keyword evidence="3" id="KW-0732">Signal</keyword>
<sequence length="1096" mass="123598">MLGVGTMVQALNFLAVLRMISEAQQSCNHGLGRIVYEKVPNYQLQGFDDDIIKDNREPFQALEKCQDLCIRDRTASNNLIRACNSIDFQPGRLLNDMPIVQYEESQCTLSREQSRPEGLGALVVQPGYFHFAEVCLTASRIEANCPKRKFIFERVPKKRFRSPDFKEIPVTNRTECEDRCLNELSFTCRSATYDSSTRTCYLSQDTRRTHPSSLSDDPGFEYLENTCLSPEERCEGTPMFLKELKPSLTGPLDIESLQDVSLEECQQQCLNAERYFCRSIVYNPTTKFCVLSGEDSFTIMDRDITGSPQVGGAYPYYELMCMDSIEGARFISPRSGTKQSRQGEEGPKKRDVLTAFQRYRNSRLNLDYQTEITERTLAECLDECLRQTSYRCKSAMYSEKFRICRLSRFDQKDGRLSFDQDYDYYESLTDPAYDGSVNDTIDTSEKNVATELEYRPLSTTRTVTLPQIIPGVYKPPGVPSILPIGNQGQNPYDDQYPGGTGSSSNPFPPFGNGKPFQSSVCGDKDDGYRQIGSRLRIRRPYIKRYFQASSLFQCERECSEARDFGCRSFNYNRLSYGNPGVDRDNCELSDRDSIDLDVGNPAYFETSSDFDFYERVGNYGKEDCLEVSQTCSEDGMEFTLRTQEGFTGRIYTHGYYDRCFFRGNGGTTSSLRISGPRGYPDCGTQKYSDILTNIVVVQFSELVQTSKDKRYNLTCMLAGPGEAVVTSGYIGSSSGSPVPIEYLPAQNILDSRVRLAVLYQGRPTTTIAVGDPLTFRLETQQGYNLLTDIFATNIIAKDPYSGRSVQLIDRFGCPVDDVIFPSLDRARSGDGLEARFNAFKIPESNFLVFEATVKSCRGGCQPVYCSSNGGRASATSYGRRRREAVLAKGQFTSLNFNRAMEEEEEDIVMEMLRVYTNRDDIPLLPAALIQQLEVCLTSSEYNGIIATMIILVILLLLAALFSGILFRRYRNLKGKNSLANGSAPSVFGLPASGFFCGTFSRKRRPSTRNFSMFLSRFATSYDPKHSNETSTDQHTDEPIRNPIFGKSFDDPSEPVYTDPSLFERNRSFRSCTTNVNRISKNKITGETNNSADFSEL</sequence>
<feature type="domain" description="ZP" evidence="5">
    <location>
        <begin position="630"/>
        <end position="872"/>
    </location>
</feature>
<gene>
    <name evidence="6" type="ORF">QYM36_003769</name>
</gene>
<feature type="domain" description="Apple" evidence="4">
    <location>
        <begin position="348"/>
        <end position="429"/>
    </location>
</feature>
<dbReference type="GO" id="GO:0009653">
    <property type="term" value="P:anatomical structure morphogenesis"/>
    <property type="evidence" value="ECO:0007669"/>
    <property type="project" value="TreeGrafter"/>
</dbReference>
<evidence type="ECO:0000256" key="2">
    <source>
        <dbReference type="SAM" id="Phobius"/>
    </source>
</evidence>
<dbReference type="PANTHER" id="PTHR47327:SF9">
    <property type="entry name" value="NO MECHANORECEPTOR POTENTIAL A, ISOFORM A"/>
    <property type="match status" value="1"/>
</dbReference>
<dbReference type="Proteomes" id="UP001187531">
    <property type="component" value="Unassembled WGS sequence"/>
</dbReference>
<dbReference type="Gene3D" id="3.50.4.10">
    <property type="entry name" value="Hepatocyte Growth Factor"/>
    <property type="match status" value="4"/>
</dbReference>